<dbReference type="FunFam" id="3.30.160.60:FF:000557">
    <property type="entry name" value="zinc finger and SCAN domain-containing protein 29"/>
    <property type="match status" value="1"/>
</dbReference>
<reference evidence="11" key="1">
    <citation type="submission" date="2022-08" db="UniProtKB">
        <authorList>
            <consortium name="EnsemblMetazoa"/>
        </authorList>
    </citation>
    <scope>IDENTIFICATION</scope>
    <source>
        <strain evidence="11">Israel</strain>
    </source>
</reference>
<evidence type="ECO:0000256" key="10">
    <source>
        <dbReference type="ARBA" id="ARBA00023242"/>
    </source>
</evidence>
<dbReference type="GO" id="GO:0008270">
    <property type="term" value="F:zinc ion binding"/>
    <property type="evidence" value="ECO:0007669"/>
    <property type="project" value="UniProtKB-UniRule"/>
</dbReference>
<keyword evidence="12" id="KW-1185">Reference proteome</keyword>
<dbReference type="InterPro" id="IPR013087">
    <property type="entry name" value="Znf_C2H2_type"/>
</dbReference>
<evidence type="ECO:0000256" key="5">
    <source>
        <dbReference type="ARBA" id="ARBA00022771"/>
    </source>
</evidence>
<dbReference type="VEuPathDB" id="VectorBase:PPAI001674"/>
<organism evidence="11 12">
    <name type="scientific">Phlebotomus papatasi</name>
    <name type="common">Sandfly</name>
    <dbReference type="NCBI Taxonomy" id="29031"/>
    <lineage>
        <taxon>Eukaryota</taxon>
        <taxon>Metazoa</taxon>
        <taxon>Ecdysozoa</taxon>
        <taxon>Arthropoda</taxon>
        <taxon>Hexapoda</taxon>
        <taxon>Insecta</taxon>
        <taxon>Pterygota</taxon>
        <taxon>Neoptera</taxon>
        <taxon>Endopterygota</taxon>
        <taxon>Diptera</taxon>
        <taxon>Nematocera</taxon>
        <taxon>Psychodoidea</taxon>
        <taxon>Psychodidae</taxon>
        <taxon>Phlebotomus</taxon>
        <taxon>Phlebotomus</taxon>
    </lineage>
</organism>
<keyword evidence="7" id="KW-0805">Transcription regulation</keyword>
<keyword evidence="8" id="KW-0238">DNA-binding</keyword>
<dbReference type="PROSITE" id="PS00028">
    <property type="entry name" value="ZINC_FINGER_C2H2_1"/>
    <property type="match status" value="6"/>
</dbReference>
<dbReference type="PROSITE" id="PS50157">
    <property type="entry name" value="ZINC_FINGER_C2H2_2"/>
    <property type="match status" value="7"/>
</dbReference>
<dbReference type="Gene3D" id="3.30.160.60">
    <property type="entry name" value="Classic Zinc Finger"/>
    <property type="match status" value="7"/>
</dbReference>
<dbReference type="PANTHER" id="PTHR19818:SF139">
    <property type="entry name" value="PAIR-RULE PROTEIN ODD-PAIRED"/>
    <property type="match status" value="1"/>
</dbReference>
<protein>
    <submittedName>
        <fullName evidence="11">Uncharacterized protein</fullName>
    </submittedName>
</protein>
<keyword evidence="4" id="KW-0677">Repeat</keyword>
<evidence type="ECO:0000313" key="12">
    <source>
        <dbReference type="Proteomes" id="UP000092462"/>
    </source>
</evidence>
<keyword evidence="9" id="KW-0804">Transcription</keyword>
<evidence type="ECO:0000256" key="2">
    <source>
        <dbReference type="ARBA" id="ARBA00006991"/>
    </source>
</evidence>
<dbReference type="PANTHER" id="PTHR19818">
    <property type="entry name" value="ZINC FINGER PROTEIN ZIC AND GLI"/>
    <property type="match status" value="1"/>
</dbReference>
<dbReference type="InterPro" id="IPR012934">
    <property type="entry name" value="Znf_AD"/>
</dbReference>
<dbReference type="GO" id="GO:0000981">
    <property type="term" value="F:DNA-binding transcription factor activity, RNA polymerase II-specific"/>
    <property type="evidence" value="ECO:0007669"/>
    <property type="project" value="TreeGrafter"/>
</dbReference>
<dbReference type="GO" id="GO:0000978">
    <property type="term" value="F:RNA polymerase II cis-regulatory region sequence-specific DNA binding"/>
    <property type="evidence" value="ECO:0007669"/>
    <property type="project" value="TreeGrafter"/>
</dbReference>
<comment type="similarity">
    <text evidence="2">Belongs to the krueppel C2H2-type zinc-finger protein family.</text>
</comment>
<dbReference type="SUPFAM" id="SSF57667">
    <property type="entry name" value="beta-beta-alpha zinc fingers"/>
    <property type="match status" value="4"/>
</dbReference>
<evidence type="ECO:0000256" key="4">
    <source>
        <dbReference type="ARBA" id="ARBA00022737"/>
    </source>
</evidence>
<evidence type="ECO:0000256" key="8">
    <source>
        <dbReference type="ARBA" id="ARBA00023125"/>
    </source>
</evidence>
<accession>A0A1B0D2V1</accession>
<dbReference type="InterPro" id="IPR050329">
    <property type="entry name" value="GLI_C2H2-zinc-finger"/>
</dbReference>
<dbReference type="SUPFAM" id="SSF57716">
    <property type="entry name" value="Glucocorticoid receptor-like (DNA-binding domain)"/>
    <property type="match status" value="1"/>
</dbReference>
<evidence type="ECO:0000256" key="7">
    <source>
        <dbReference type="ARBA" id="ARBA00023015"/>
    </source>
</evidence>
<comment type="subcellular location">
    <subcellularLocation>
        <location evidence="1">Nucleus</location>
    </subcellularLocation>
</comment>
<evidence type="ECO:0000256" key="9">
    <source>
        <dbReference type="ARBA" id="ARBA00023163"/>
    </source>
</evidence>
<name>A0A1B0D2V1_PHLPP</name>
<dbReference type="InterPro" id="IPR036236">
    <property type="entry name" value="Znf_C2H2_sf"/>
</dbReference>
<evidence type="ECO:0000256" key="1">
    <source>
        <dbReference type="ARBA" id="ARBA00004123"/>
    </source>
</evidence>
<dbReference type="Pfam" id="PF00096">
    <property type="entry name" value="zf-C2H2"/>
    <property type="match status" value="6"/>
</dbReference>
<dbReference type="GO" id="GO:0045944">
    <property type="term" value="P:positive regulation of transcription by RNA polymerase II"/>
    <property type="evidence" value="ECO:0007669"/>
    <property type="project" value="UniProtKB-ARBA"/>
</dbReference>
<proteinExistence type="inferred from homology"/>
<dbReference type="PROSITE" id="PS51915">
    <property type="entry name" value="ZAD"/>
    <property type="match status" value="1"/>
</dbReference>
<dbReference type="FunFam" id="3.30.160.60:FF:001273">
    <property type="entry name" value="Zinc finger protein"/>
    <property type="match status" value="1"/>
</dbReference>
<dbReference type="FunFam" id="3.30.160.60:FF:000100">
    <property type="entry name" value="Zinc finger 45-like"/>
    <property type="match status" value="1"/>
</dbReference>
<dbReference type="SMART" id="SM00355">
    <property type="entry name" value="ZnF_C2H2"/>
    <property type="match status" value="7"/>
</dbReference>
<evidence type="ECO:0000256" key="6">
    <source>
        <dbReference type="ARBA" id="ARBA00022833"/>
    </source>
</evidence>
<dbReference type="VEuPathDB" id="VectorBase:PPAPM1_005046"/>
<dbReference type="GO" id="GO:0005634">
    <property type="term" value="C:nucleus"/>
    <property type="evidence" value="ECO:0007669"/>
    <property type="project" value="UniProtKB-SubCell"/>
</dbReference>
<dbReference type="Proteomes" id="UP000092462">
    <property type="component" value="Unassembled WGS sequence"/>
</dbReference>
<dbReference type="EMBL" id="AJVK01002868">
    <property type="status" value="NOT_ANNOTATED_CDS"/>
    <property type="molecule type" value="Genomic_DNA"/>
</dbReference>
<evidence type="ECO:0000313" key="11">
    <source>
        <dbReference type="EnsemblMetazoa" id="PPAI001674-PA"/>
    </source>
</evidence>
<dbReference type="FunFam" id="3.30.160.60:FF:000075">
    <property type="entry name" value="Putative zinc finger protein 536"/>
    <property type="match status" value="1"/>
</dbReference>
<keyword evidence="3" id="KW-0479">Metal-binding</keyword>
<dbReference type="Pfam" id="PF07776">
    <property type="entry name" value="zf-AD"/>
    <property type="match status" value="1"/>
</dbReference>
<keyword evidence="6" id="KW-0862">Zinc</keyword>
<dbReference type="Gene3D" id="3.40.1800.20">
    <property type="match status" value="1"/>
</dbReference>
<sequence length="528" mass="60589">MKFLSDAQKTIVLKYFHLNPELVGKNDPSGRFFSEMVRELNDNCQEVHDSVFWFDSIDFWRENARENYLYAKKNRSIVSSYEDLELLILMKGVMLESQARKTVERDEVLEERINCRICLNVVDSGASLNLFTSFVDNLSLGQLLNSCTDIIPVVEHDGLPEMICFNCSKLLRSAYNFKILCESSDQQIRNALLSSTKNPAIESELETNVPDFFEDDTVSVYHVDYPYEGDFHEFEDSLCSNERNRTDFTGNSTEMDIASEEMISVKEEPPEIVQETVVIKRARTNKPPDPEAAQNPANSQEKNSKQCDFCGLVFRTNGGLRIHKKIHLGERPHTCTYCEKSFRTRLALKIHIRSHTGERPYVCETCGKGFKTISSINNHRAIHLEERQFHCPLCPYRASTKANLKIHHRTHTGVKPYTCQLCGATFMTASNMQKHVRNIHKKLKTHKCDECGRSFFTKESAMKHAVTHSGAKPYKCPVCMLAYGWYNGLQKHMRIQHRGVKVPKEKTFLEAMELKAQVKRNETMAGVS</sequence>
<dbReference type="EnsemblMetazoa" id="PPAI001674-RA">
    <property type="protein sequence ID" value="PPAI001674-PA"/>
    <property type="gene ID" value="PPAI001674"/>
</dbReference>
<dbReference type="SMART" id="SM00868">
    <property type="entry name" value="zf-AD"/>
    <property type="match status" value="2"/>
</dbReference>
<dbReference type="AlphaFoldDB" id="A0A1B0D2V1"/>
<keyword evidence="5" id="KW-0863">Zinc-finger</keyword>
<keyword evidence="10" id="KW-0539">Nucleus</keyword>
<evidence type="ECO:0000256" key="3">
    <source>
        <dbReference type="ARBA" id="ARBA00022723"/>
    </source>
</evidence>